<dbReference type="InterPro" id="IPR051552">
    <property type="entry name" value="HptR"/>
</dbReference>
<feature type="domain" description="Response regulatory" evidence="10">
    <location>
        <begin position="6"/>
        <end position="123"/>
    </location>
</feature>
<keyword evidence="12" id="KW-1185">Reference proteome</keyword>
<evidence type="ECO:0000256" key="5">
    <source>
        <dbReference type="ARBA" id="ARBA00023015"/>
    </source>
</evidence>
<keyword evidence="7" id="KW-0804">Transcription</keyword>
<dbReference type="SMART" id="SM00342">
    <property type="entry name" value="HTH_ARAC"/>
    <property type="match status" value="1"/>
</dbReference>
<feature type="modified residue" description="4-aspartylphosphate" evidence="8">
    <location>
        <position position="58"/>
    </location>
</feature>
<dbReference type="Gene3D" id="1.10.10.60">
    <property type="entry name" value="Homeodomain-like"/>
    <property type="match status" value="2"/>
</dbReference>
<dbReference type="EMBL" id="JAFLVX010000037">
    <property type="protein sequence ID" value="MBO0477853.1"/>
    <property type="molecule type" value="Genomic_DNA"/>
</dbReference>
<evidence type="ECO:0000256" key="2">
    <source>
        <dbReference type="ARBA" id="ARBA00022490"/>
    </source>
</evidence>
<dbReference type="CDD" id="cd17536">
    <property type="entry name" value="REC_YesN-like"/>
    <property type="match status" value="1"/>
</dbReference>
<evidence type="ECO:0000313" key="11">
    <source>
        <dbReference type="EMBL" id="MBO0477853.1"/>
    </source>
</evidence>
<dbReference type="SMART" id="SM00448">
    <property type="entry name" value="REC"/>
    <property type="match status" value="1"/>
</dbReference>
<dbReference type="Gene3D" id="3.40.50.2300">
    <property type="match status" value="1"/>
</dbReference>
<evidence type="ECO:0000256" key="3">
    <source>
        <dbReference type="ARBA" id="ARBA00022553"/>
    </source>
</evidence>
<keyword evidence="2" id="KW-0963">Cytoplasm</keyword>
<proteinExistence type="predicted"/>
<evidence type="ECO:0000256" key="6">
    <source>
        <dbReference type="ARBA" id="ARBA00023125"/>
    </source>
</evidence>
<dbReference type="Pfam" id="PF00072">
    <property type="entry name" value="Response_reg"/>
    <property type="match status" value="1"/>
</dbReference>
<dbReference type="InterPro" id="IPR018062">
    <property type="entry name" value="HTH_AraC-typ_CS"/>
</dbReference>
<dbReference type="InterPro" id="IPR009057">
    <property type="entry name" value="Homeodomain-like_sf"/>
</dbReference>
<evidence type="ECO:0000313" key="12">
    <source>
        <dbReference type="Proteomes" id="UP000664857"/>
    </source>
</evidence>
<reference evidence="11 12" key="1">
    <citation type="submission" date="2021-03" db="EMBL/GenBank/DDBJ databases">
        <title>Enterococcal diversity collection.</title>
        <authorList>
            <person name="Gilmore M.S."/>
            <person name="Schwartzman J."/>
            <person name="Van Tyne D."/>
            <person name="Martin M."/>
            <person name="Earl A.M."/>
            <person name="Manson A.L."/>
            <person name="Straub T."/>
            <person name="Salamzade R."/>
            <person name="Saavedra J."/>
            <person name="Lebreton F."/>
            <person name="Prichula J."/>
            <person name="Schaufler K."/>
            <person name="Gaca A."/>
            <person name="Sgardioli B."/>
            <person name="Wagenaar J."/>
            <person name="Strong T."/>
        </authorList>
    </citation>
    <scope>NUCLEOTIDE SEQUENCE [LARGE SCALE GENOMIC DNA]</scope>
    <source>
        <strain evidence="11 12">DIV0080</strain>
    </source>
</reference>
<keyword evidence="4" id="KW-0902">Two-component regulatory system</keyword>
<dbReference type="PROSITE" id="PS50110">
    <property type="entry name" value="RESPONSE_REGULATORY"/>
    <property type="match status" value="1"/>
</dbReference>
<dbReference type="Pfam" id="PF12833">
    <property type="entry name" value="HTH_18"/>
    <property type="match status" value="1"/>
</dbReference>
<comment type="subcellular location">
    <subcellularLocation>
        <location evidence="1">Cytoplasm</location>
    </subcellularLocation>
</comment>
<dbReference type="SUPFAM" id="SSF46689">
    <property type="entry name" value="Homeodomain-like"/>
    <property type="match status" value="2"/>
</dbReference>
<comment type="caution">
    <text evidence="11">The sequence shown here is derived from an EMBL/GenBank/DDBJ whole genome shotgun (WGS) entry which is preliminary data.</text>
</comment>
<dbReference type="PROSITE" id="PS00041">
    <property type="entry name" value="HTH_ARAC_FAMILY_1"/>
    <property type="match status" value="1"/>
</dbReference>
<name>A0ABS3HVR9_9ENTE</name>
<dbReference type="SUPFAM" id="SSF52172">
    <property type="entry name" value="CheY-like"/>
    <property type="match status" value="1"/>
</dbReference>
<dbReference type="PRINTS" id="PR00032">
    <property type="entry name" value="HTHARAC"/>
</dbReference>
<feature type="domain" description="HTH araC/xylS-type" evidence="9">
    <location>
        <begin position="402"/>
        <end position="500"/>
    </location>
</feature>
<accession>A0ABS3HVR9</accession>
<gene>
    <name evidence="11" type="ORF">DOK76_12295</name>
</gene>
<dbReference type="PANTHER" id="PTHR42713">
    <property type="entry name" value="HISTIDINE KINASE-RELATED"/>
    <property type="match status" value="1"/>
</dbReference>
<protein>
    <submittedName>
        <fullName evidence="11">Helix-turn-helix domain-containing protein</fullName>
    </submittedName>
</protein>
<evidence type="ECO:0000259" key="9">
    <source>
        <dbReference type="PROSITE" id="PS01124"/>
    </source>
</evidence>
<keyword evidence="6" id="KW-0238">DNA-binding</keyword>
<dbReference type="InterPro" id="IPR001789">
    <property type="entry name" value="Sig_transdc_resp-reg_receiver"/>
</dbReference>
<dbReference type="PANTHER" id="PTHR42713:SF3">
    <property type="entry name" value="TRANSCRIPTIONAL REGULATORY PROTEIN HPTR"/>
    <property type="match status" value="1"/>
</dbReference>
<evidence type="ECO:0000256" key="8">
    <source>
        <dbReference type="PROSITE-ProRule" id="PRU00169"/>
    </source>
</evidence>
<keyword evidence="5" id="KW-0805">Transcription regulation</keyword>
<keyword evidence="3 8" id="KW-0597">Phosphoprotein</keyword>
<organism evidence="11 12">
    <name type="scientific">Candidatus Vagococcus giribetii</name>
    <dbReference type="NCBI Taxonomy" id="2230876"/>
    <lineage>
        <taxon>Bacteria</taxon>
        <taxon>Bacillati</taxon>
        <taxon>Bacillota</taxon>
        <taxon>Bacilli</taxon>
        <taxon>Lactobacillales</taxon>
        <taxon>Enterococcaceae</taxon>
        <taxon>Vagococcus</taxon>
    </lineage>
</organism>
<evidence type="ECO:0000259" key="10">
    <source>
        <dbReference type="PROSITE" id="PS50110"/>
    </source>
</evidence>
<dbReference type="InterPro" id="IPR020449">
    <property type="entry name" value="Tscrpt_reg_AraC-type_HTH"/>
</dbReference>
<evidence type="ECO:0000256" key="1">
    <source>
        <dbReference type="ARBA" id="ARBA00004496"/>
    </source>
</evidence>
<dbReference type="RefSeq" id="WP_206968196.1">
    <property type="nucleotide sequence ID" value="NZ_JAFLVX010000037.1"/>
</dbReference>
<evidence type="ECO:0000256" key="4">
    <source>
        <dbReference type="ARBA" id="ARBA00023012"/>
    </source>
</evidence>
<sequence length="503" mass="58913">MTNLITILLVDDEKSIRDGLKLLLPWEEYGFHIMGEAENGLDALEKIKEQQPDIVITDLIMPELDGLKLSNIIQRQYPEIHFLVLSSFDDFPYVSQSFKNGAVDYLLKPTLTKESLLTSLTQLSHQITKTEKKLSEQDLLSQQLNRLLAGYSDTNYDGLTTYFKEDNHYILYTNLLWYHTKEQVIQTLESSLFNNMLPYLIEKNEYGIIFSSSLPYSEIKLKVAEKLHSLRMVEPTTFFVLSSPIREINELKEKLHQLKSEAKEQRFYFKQHTFITEEDFLSLTSTEQFDTKKYLRSLLDNDYQLGLTRIEDYFNDVIIDLPKPTVLRQQASSIFYTLFSTLIDAYDKKDDLQQLKQEFLFTVGQLIYLEDFSIFILSMIERINIAINTKEVGITHENELLHNITRYIEHHYASDLSLAMLAETFHFSYSYLSSFFSHHFNTNFSDYLNTVRLKAAKELLLTSDLNLSEIANQCGYSDLSYFSRQFKKYYGSSPSKYRRENQL</sequence>
<dbReference type="InterPro" id="IPR011006">
    <property type="entry name" value="CheY-like_superfamily"/>
</dbReference>
<dbReference type="PROSITE" id="PS01124">
    <property type="entry name" value="HTH_ARAC_FAMILY_2"/>
    <property type="match status" value="1"/>
</dbReference>
<evidence type="ECO:0000256" key="7">
    <source>
        <dbReference type="ARBA" id="ARBA00023163"/>
    </source>
</evidence>
<dbReference type="InterPro" id="IPR018060">
    <property type="entry name" value="HTH_AraC"/>
</dbReference>
<dbReference type="Proteomes" id="UP000664857">
    <property type="component" value="Unassembled WGS sequence"/>
</dbReference>